<dbReference type="PROSITE" id="PS50931">
    <property type="entry name" value="HTH_LYSR"/>
    <property type="match status" value="1"/>
</dbReference>
<evidence type="ECO:0000256" key="4">
    <source>
        <dbReference type="ARBA" id="ARBA00023163"/>
    </source>
</evidence>
<protein>
    <recommendedName>
        <fullName evidence="5">HTH lysR-type domain-containing protein</fullName>
    </recommendedName>
</protein>
<comment type="similarity">
    <text evidence="1">Belongs to the LysR transcriptional regulatory family.</text>
</comment>
<dbReference type="SUPFAM" id="SSF46785">
    <property type="entry name" value="Winged helix' DNA-binding domain"/>
    <property type="match status" value="1"/>
</dbReference>
<comment type="caution">
    <text evidence="6">The sequence shown here is derived from an EMBL/GenBank/DDBJ whole genome shotgun (WGS) entry which is preliminary data.</text>
</comment>
<feature type="domain" description="HTH lysR-type" evidence="5">
    <location>
        <begin position="9"/>
        <end position="66"/>
    </location>
</feature>
<dbReference type="PANTHER" id="PTHR30537">
    <property type="entry name" value="HTH-TYPE TRANSCRIPTIONAL REGULATOR"/>
    <property type="match status" value="1"/>
</dbReference>
<evidence type="ECO:0000256" key="3">
    <source>
        <dbReference type="ARBA" id="ARBA00023125"/>
    </source>
</evidence>
<dbReference type="Gene3D" id="1.10.10.10">
    <property type="entry name" value="Winged helix-like DNA-binding domain superfamily/Winged helix DNA-binding domain"/>
    <property type="match status" value="1"/>
</dbReference>
<reference evidence="7" key="1">
    <citation type="submission" date="2018-05" db="EMBL/GenBank/DDBJ databases">
        <title>Ignatzschineria dubaiensis sp. nov., isolated from necrotic foot tissues of dromedaries (Camelus dromedarius) and associated maggots in Dubai, United Arab Emirates.</title>
        <authorList>
            <person name="Tsang C.C."/>
            <person name="Tang J.Y.M."/>
            <person name="Fong J.Y.H."/>
            <person name="Kinne J."/>
            <person name="Lee H.H."/>
            <person name="Joseph M."/>
            <person name="Jose S."/>
            <person name="Schuster R.K."/>
            <person name="Tang Y."/>
            <person name="Sivakumar S."/>
            <person name="Chen J.H.K."/>
            <person name="Teng J.L.L."/>
            <person name="Lau S.K.P."/>
            <person name="Wernery U."/>
            <person name="Woo P.C.Y."/>
        </authorList>
    </citation>
    <scope>NUCLEOTIDE SEQUENCE [LARGE SCALE GENOMIC DNA]</scope>
    <source>
        <strain evidence="7">KCTC 22644</strain>
    </source>
</reference>
<keyword evidence="3" id="KW-0238">DNA-binding</keyword>
<keyword evidence="7" id="KW-1185">Reference proteome</keyword>
<dbReference type="InterPro" id="IPR058163">
    <property type="entry name" value="LysR-type_TF_proteobact-type"/>
</dbReference>
<dbReference type="InterPro" id="IPR000847">
    <property type="entry name" value="LysR_HTH_N"/>
</dbReference>
<keyword evidence="4" id="KW-0804">Transcription</keyword>
<dbReference type="Gene3D" id="3.40.190.290">
    <property type="match status" value="1"/>
</dbReference>
<evidence type="ECO:0000256" key="1">
    <source>
        <dbReference type="ARBA" id="ARBA00009437"/>
    </source>
</evidence>
<accession>A0A2U2AE02</accession>
<dbReference type="OrthoDB" id="9786526at2"/>
<dbReference type="Proteomes" id="UP000245020">
    <property type="component" value="Unassembled WGS sequence"/>
</dbReference>
<sequence>MIFKENNNMTLRLMKIFRSVAEHKSFSRASEELEITRPAVSQAITQLEEQLQVKLFNRTTRKVTLTTEGELYYHHVVDILERMELMEEQLKMPFKGPAGRIRIEASSAIAKYFLLPHILSFQQHYPSIEVLLGTNESNINFEESAIDFAIQLGSINDQSIIVQPLAEINFVCCAAPSYLESYGRPQSLADLDFHKAVNYFSSSTGRTFPWPFLDQGELKQVHMKHDIAVNDVDTCLAYTVAGKGIAVLARYLAEPYMQDGRLTQILDQYPIAQQPLNLLYLPNKLENQKLKLFYDWLIKSATEQDL</sequence>
<dbReference type="AlphaFoldDB" id="A0A2U2AE02"/>
<dbReference type="FunFam" id="1.10.10.10:FF:000001">
    <property type="entry name" value="LysR family transcriptional regulator"/>
    <property type="match status" value="1"/>
</dbReference>
<dbReference type="PRINTS" id="PR00039">
    <property type="entry name" value="HTHLYSR"/>
</dbReference>
<gene>
    <name evidence="6" type="ORF">DC083_06995</name>
</gene>
<dbReference type="GO" id="GO:0043565">
    <property type="term" value="F:sequence-specific DNA binding"/>
    <property type="evidence" value="ECO:0007669"/>
    <property type="project" value="TreeGrafter"/>
</dbReference>
<evidence type="ECO:0000313" key="7">
    <source>
        <dbReference type="Proteomes" id="UP000245020"/>
    </source>
</evidence>
<evidence type="ECO:0000256" key="2">
    <source>
        <dbReference type="ARBA" id="ARBA00023015"/>
    </source>
</evidence>
<name>A0A2U2AE02_9GAMM</name>
<dbReference type="InterPro" id="IPR005119">
    <property type="entry name" value="LysR_subst-bd"/>
</dbReference>
<dbReference type="SUPFAM" id="SSF53850">
    <property type="entry name" value="Periplasmic binding protein-like II"/>
    <property type="match status" value="1"/>
</dbReference>
<evidence type="ECO:0000313" key="6">
    <source>
        <dbReference type="EMBL" id="PWD80847.1"/>
    </source>
</evidence>
<dbReference type="InterPro" id="IPR036388">
    <property type="entry name" value="WH-like_DNA-bd_sf"/>
</dbReference>
<dbReference type="GO" id="GO:0003700">
    <property type="term" value="F:DNA-binding transcription factor activity"/>
    <property type="evidence" value="ECO:0007669"/>
    <property type="project" value="InterPro"/>
</dbReference>
<dbReference type="EMBL" id="QEWQ01000004">
    <property type="protein sequence ID" value="PWD80847.1"/>
    <property type="molecule type" value="Genomic_DNA"/>
</dbReference>
<dbReference type="Pfam" id="PF00126">
    <property type="entry name" value="HTH_1"/>
    <property type="match status" value="1"/>
</dbReference>
<evidence type="ECO:0000259" key="5">
    <source>
        <dbReference type="PROSITE" id="PS50931"/>
    </source>
</evidence>
<dbReference type="GO" id="GO:0006351">
    <property type="term" value="P:DNA-templated transcription"/>
    <property type="evidence" value="ECO:0007669"/>
    <property type="project" value="TreeGrafter"/>
</dbReference>
<keyword evidence="2" id="KW-0805">Transcription regulation</keyword>
<dbReference type="InterPro" id="IPR036390">
    <property type="entry name" value="WH_DNA-bd_sf"/>
</dbReference>
<organism evidence="6 7">
    <name type="scientific">Ignatzschineria ureiclastica</name>
    <dbReference type="NCBI Taxonomy" id="472582"/>
    <lineage>
        <taxon>Bacteria</taxon>
        <taxon>Pseudomonadati</taxon>
        <taxon>Pseudomonadota</taxon>
        <taxon>Gammaproteobacteria</taxon>
        <taxon>Cardiobacteriales</taxon>
        <taxon>Ignatzschineriaceae</taxon>
        <taxon>Ignatzschineria</taxon>
    </lineage>
</organism>
<proteinExistence type="inferred from homology"/>
<dbReference type="Pfam" id="PF03466">
    <property type="entry name" value="LysR_substrate"/>
    <property type="match status" value="1"/>
</dbReference>
<dbReference type="PANTHER" id="PTHR30537:SF72">
    <property type="entry name" value="LYSR FAMILY TRANSCRIPTIONAL REGULATOR"/>
    <property type="match status" value="1"/>
</dbReference>